<comment type="subunit">
    <text evidence="17">Homotetramer.</text>
</comment>
<dbReference type="Gene3D" id="3.40.50.10260">
    <property type="entry name" value="YjeF N-terminal domain"/>
    <property type="match status" value="1"/>
</dbReference>
<comment type="cofactor">
    <cofactor evidence="17">
        <name>Mg(2+)</name>
        <dbReference type="ChEBI" id="CHEBI:18420"/>
    </cofactor>
</comment>
<feature type="binding site" evidence="18">
    <location>
        <begin position="135"/>
        <end position="141"/>
    </location>
    <ligand>
        <name>(6S)-NADPHX</name>
        <dbReference type="ChEBI" id="CHEBI:64076"/>
    </ligand>
</feature>
<dbReference type="InterPro" id="IPR030677">
    <property type="entry name" value="Nnr"/>
</dbReference>
<comment type="catalytic activity">
    <reaction evidence="15 17 19">
        <text>(6S)-NADHX + ADP = AMP + phosphate + NADH + H(+)</text>
        <dbReference type="Rhea" id="RHEA:32223"/>
        <dbReference type="ChEBI" id="CHEBI:15378"/>
        <dbReference type="ChEBI" id="CHEBI:43474"/>
        <dbReference type="ChEBI" id="CHEBI:57945"/>
        <dbReference type="ChEBI" id="CHEBI:64074"/>
        <dbReference type="ChEBI" id="CHEBI:456215"/>
        <dbReference type="ChEBI" id="CHEBI:456216"/>
        <dbReference type="EC" id="4.2.1.136"/>
    </reaction>
</comment>
<evidence type="ECO:0000256" key="2">
    <source>
        <dbReference type="ARBA" id="ARBA00000909"/>
    </source>
</evidence>
<evidence type="ECO:0000256" key="15">
    <source>
        <dbReference type="ARBA" id="ARBA00048238"/>
    </source>
</evidence>
<evidence type="ECO:0000313" key="22">
    <source>
        <dbReference type="EMBL" id="OGF67434.1"/>
    </source>
</evidence>
<dbReference type="HAMAP" id="MF_01966">
    <property type="entry name" value="NADHX_epimerase"/>
    <property type="match status" value="1"/>
</dbReference>
<evidence type="ECO:0000256" key="16">
    <source>
        <dbReference type="ARBA" id="ARBA00049209"/>
    </source>
</evidence>
<comment type="catalytic activity">
    <reaction evidence="2 18 19">
        <text>(6R)-NADPHX = (6S)-NADPHX</text>
        <dbReference type="Rhea" id="RHEA:32227"/>
        <dbReference type="ChEBI" id="CHEBI:64076"/>
        <dbReference type="ChEBI" id="CHEBI:64077"/>
        <dbReference type="EC" id="5.1.99.6"/>
    </reaction>
</comment>
<evidence type="ECO:0000256" key="17">
    <source>
        <dbReference type="HAMAP-Rule" id="MF_01965"/>
    </source>
</evidence>
<dbReference type="HAMAP" id="MF_01965">
    <property type="entry name" value="NADHX_dehydratase"/>
    <property type="match status" value="1"/>
</dbReference>
<dbReference type="InterPro" id="IPR017953">
    <property type="entry name" value="Carbohydrate_kinase_pred_CS"/>
</dbReference>
<dbReference type="PROSITE" id="PS01050">
    <property type="entry name" value="YJEF_C_2"/>
    <property type="match status" value="1"/>
</dbReference>
<keyword evidence="10 17" id="KW-0520">NAD</keyword>
<evidence type="ECO:0000256" key="9">
    <source>
        <dbReference type="ARBA" id="ARBA00022958"/>
    </source>
</evidence>
<dbReference type="GO" id="GO:0052856">
    <property type="term" value="F:NAD(P)HX epimerase activity"/>
    <property type="evidence" value="ECO:0007669"/>
    <property type="project" value="UniProtKB-UniRule"/>
</dbReference>
<comment type="caution">
    <text evidence="22">The sequence shown here is derived from an EMBL/GenBank/DDBJ whole genome shotgun (WGS) entry which is preliminary data.</text>
</comment>
<comment type="similarity">
    <text evidence="17">Belongs to the NnrD/CARKD family.</text>
</comment>
<keyword evidence="8 17" id="KW-0521">NADP</keyword>
<dbReference type="AlphaFoldDB" id="A0A1F5VVE9"/>
<evidence type="ECO:0000259" key="20">
    <source>
        <dbReference type="PROSITE" id="PS51383"/>
    </source>
</evidence>
<dbReference type="PROSITE" id="PS51383">
    <property type="entry name" value="YJEF_C_3"/>
    <property type="match status" value="1"/>
</dbReference>
<keyword evidence="5 18" id="KW-0479">Metal-binding</keyword>
<feature type="binding site" evidence="17">
    <location>
        <position position="266"/>
    </location>
    <ligand>
        <name>(6S)-NADPHX</name>
        <dbReference type="ChEBI" id="CHEBI:64076"/>
    </ligand>
</feature>
<feature type="binding site" evidence="17">
    <location>
        <position position="455"/>
    </location>
    <ligand>
        <name>(6S)-NADPHX</name>
        <dbReference type="ChEBI" id="CHEBI:64076"/>
    </ligand>
</feature>
<dbReference type="Proteomes" id="UP000178943">
    <property type="component" value="Unassembled WGS sequence"/>
</dbReference>
<dbReference type="NCBIfam" id="TIGR00196">
    <property type="entry name" value="yjeF_cterm"/>
    <property type="match status" value="1"/>
</dbReference>
<feature type="binding site" evidence="17">
    <location>
        <position position="454"/>
    </location>
    <ligand>
        <name>AMP</name>
        <dbReference type="ChEBI" id="CHEBI:456215"/>
    </ligand>
</feature>
<dbReference type="SUPFAM" id="SSF53613">
    <property type="entry name" value="Ribokinase-like"/>
    <property type="match status" value="1"/>
</dbReference>
<name>A0A1F5VVE9_9BACT</name>
<protein>
    <recommendedName>
        <fullName evidence="19">Bifunctional NAD(P)H-hydrate repair enzyme</fullName>
    </recommendedName>
    <alternativeName>
        <fullName evidence="19">Nicotinamide nucleotide repair protein</fullName>
    </alternativeName>
    <domain>
        <recommendedName>
            <fullName evidence="19">ADP-dependent (S)-NAD(P)H-hydrate dehydratase</fullName>
            <ecNumber evidence="19">4.2.1.136</ecNumber>
        </recommendedName>
        <alternativeName>
            <fullName evidence="19">ADP-dependent NAD(P)HX dehydratase</fullName>
        </alternativeName>
    </domain>
    <domain>
        <recommendedName>
            <fullName evidence="19">NAD(P)H-hydrate epimerase</fullName>
            <ecNumber evidence="19">5.1.99.6</ecNumber>
        </recommendedName>
    </domain>
</protein>
<evidence type="ECO:0000256" key="3">
    <source>
        <dbReference type="ARBA" id="ARBA00006001"/>
    </source>
</evidence>
<evidence type="ECO:0000256" key="13">
    <source>
        <dbReference type="ARBA" id="ARBA00023268"/>
    </source>
</evidence>
<evidence type="ECO:0000256" key="12">
    <source>
        <dbReference type="ARBA" id="ARBA00023239"/>
    </source>
</evidence>
<reference evidence="22 23" key="1">
    <citation type="journal article" date="2016" name="Nat. Commun.">
        <title>Thousands of microbial genomes shed light on interconnected biogeochemical processes in an aquifer system.</title>
        <authorList>
            <person name="Anantharaman K."/>
            <person name="Brown C.T."/>
            <person name="Hug L.A."/>
            <person name="Sharon I."/>
            <person name="Castelle C.J."/>
            <person name="Probst A.J."/>
            <person name="Thomas B.C."/>
            <person name="Singh A."/>
            <person name="Wilkins M.J."/>
            <person name="Karaoz U."/>
            <person name="Brodie E.L."/>
            <person name="Williams K.H."/>
            <person name="Hubbard S.S."/>
            <person name="Banfield J.F."/>
        </authorList>
    </citation>
    <scope>NUCLEOTIDE SEQUENCE [LARGE SCALE GENOMIC DNA]</scope>
</reference>
<comment type="similarity">
    <text evidence="4 19">In the C-terminal section; belongs to the NnrD/CARKD family.</text>
</comment>
<evidence type="ECO:0000256" key="1">
    <source>
        <dbReference type="ARBA" id="ARBA00000013"/>
    </source>
</evidence>
<dbReference type="InterPro" id="IPR000631">
    <property type="entry name" value="CARKD"/>
</dbReference>
<evidence type="ECO:0000256" key="18">
    <source>
        <dbReference type="HAMAP-Rule" id="MF_01966"/>
    </source>
</evidence>
<keyword evidence="11 18" id="KW-0413">Isomerase</keyword>
<dbReference type="InterPro" id="IPR029056">
    <property type="entry name" value="Ribokinase-like"/>
</dbReference>
<dbReference type="GO" id="GO:0046872">
    <property type="term" value="F:metal ion binding"/>
    <property type="evidence" value="ECO:0007669"/>
    <property type="project" value="UniProtKB-UniRule"/>
</dbReference>
<proteinExistence type="inferred from homology"/>
<keyword evidence="12 17" id="KW-0456">Lyase</keyword>
<dbReference type="STRING" id="1817863.A2Y62_18210"/>
<dbReference type="GO" id="GO:0005524">
    <property type="term" value="F:ATP binding"/>
    <property type="evidence" value="ECO:0007669"/>
    <property type="project" value="UniProtKB-UniRule"/>
</dbReference>
<evidence type="ECO:0000256" key="4">
    <source>
        <dbReference type="ARBA" id="ARBA00009524"/>
    </source>
</evidence>
<dbReference type="EC" id="4.2.1.136" evidence="19"/>
<comment type="cofactor">
    <cofactor evidence="18 19">
        <name>K(+)</name>
        <dbReference type="ChEBI" id="CHEBI:29103"/>
    </cofactor>
    <text evidence="18 19">Binds 1 potassium ion per subunit.</text>
</comment>
<feature type="domain" description="YjeF N-terminal" evidence="21">
    <location>
        <begin position="9"/>
        <end position="221"/>
    </location>
</feature>
<comment type="function">
    <text evidence="18">Catalyzes the epimerization of the S- and R-forms of NAD(P)HX, a damaged form of NAD(P)H that is a result of enzymatic or heat-dependent hydration. This is a prerequisite for the S-specific NAD(P)H-hydrate dehydratase to allow the repair of both epimers of NAD(P)HX.</text>
</comment>
<keyword evidence="7 17" id="KW-0067">ATP-binding</keyword>
<comment type="function">
    <text evidence="17">Catalyzes the dehydration of the S-form of NAD(P)HX at the expense of ADP, which is converted to AMP. Together with NAD(P)HX epimerase, which catalyzes the epimerization of the S- and R-forms, the enzyme allows the repair of both epimers of NAD(P)HX, a damaged form of NAD(P)H that is a result of enzymatic or heat-dependent hydration.</text>
</comment>
<feature type="binding site" evidence="17">
    <location>
        <begin position="425"/>
        <end position="429"/>
    </location>
    <ligand>
        <name>AMP</name>
        <dbReference type="ChEBI" id="CHEBI:456215"/>
    </ligand>
</feature>
<dbReference type="Pfam" id="PF03853">
    <property type="entry name" value="YjeF_N"/>
    <property type="match status" value="1"/>
</dbReference>
<evidence type="ECO:0000313" key="23">
    <source>
        <dbReference type="Proteomes" id="UP000178943"/>
    </source>
</evidence>
<dbReference type="PROSITE" id="PS51385">
    <property type="entry name" value="YJEF_N"/>
    <property type="match status" value="1"/>
</dbReference>
<dbReference type="EMBL" id="MFGW01000052">
    <property type="protein sequence ID" value="OGF67434.1"/>
    <property type="molecule type" value="Genomic_DNA"/>
</dbReference>
<dbReference type="InterPro" id="IPR004443">
    <property type="entry name" value="YjeF_N_dom"/>
</dbReference>
<feature type="binding site" evidence="18">
    <location>
        <begin position="59"/>
        <end position="63"/>
    </location>
    <ligand>
        <name>(6S)-NADPHX</name>
        <dbReference type="ChEBI" id="CHEBI:64076"/>
    </ligand>
</feature>
<dbReference type="EC" id="5.1.99.6" evidence="19"/>
<feature type="binding site" evidence="18">
    <location>
        <position position="60"/>
    </location>
    <ligand>
        <name>K(+)</name>
        <dbReference type="ChEBI" id="CHEBI:29103"/>
    </ligand>
</feature>
<dbReference type="CDD" id="cd01171">
    <property type="entry name" value="YXKO-related"/>
    <property type="match status" value="1"/>
</dbReference>
<evidence type="ECO:0000256" key="11">
    <source>
        <dbReference type="ARBA" id="ARBA00023235"/>
    </source>
</evidence>
<dbReference type="GO" id="GO:0110051">
    <property type="term" value="P:metabolite repair"/>
    <property type="evidence" value="ECO:0007669"/>
    <property type="project" value="TreeGrafter"/>
</dbReference>
<gene>
    <name evidence="18" type="primary">nnrE</name>
    <name evidence="17" type="synonym">nnrD</name>
    <name evidence="22" type="ORF">A2Y62_18210</name>
</gene>
<dbReference type="GO" id="GO:0046496">
    <property type="term" value="P:nicotinamide nucleotide metabolic process"/>
    <property type="evidence" value="ECO:0007669"/>
    <property type="project" value="UniProtKB-UniRule"/>
</dbReference>
<evidence type="ECO:0000256" key="10">
    <source>
        <dbReference type="ARBA" id="ARBA00023027"/>
    </source>
</evidence>
<evidence type="ECO:0000256" key="14">
    <source>
        <dbReference type="ARBA" id="ARBA00025153"/>
    </source>
</evidence>
<organism evidence="22 23">
    <name type="scientific">Candidatus Fischerbacteria bacterium RBG_13_37_8</name>
    <dbReference type="NCBI Taxonomy" id="1817863"/>
    <lineage>
        <taxon>Bacteria</taxon>
        <taxon>Candidatus Fischeribacteriota</taxon>
    </lineage>
</organism>
<dbReference type="NCBIfam" id="TIGR00197">
    <property type="entry name" value="yjeF_nterm"/>
    <property type="match status" value="1"/>
</dbReference>
<dbReference type="Gene3D" id="3.40.1190.20">
    <property type="match status" value="1"/>
</dbReference>
<keyword evidence="9 18" id="KW-0630">Potassium</keyword>
<comment type="caution">
    <text evidence="18">Lacks conserved residue(s) required for the propagation of feature annotation.</text>
</comment>
<comment type="similarity">
    <text evidence="3 19">In the N-terminal section; belongs to the NnrE/AIBP family.</text>
</comment>
<sequence>MWILNSEQMKKADRITIEELNIPGLILMENAGIAVVNVIEDLFEDMLDLQFTIVCGRGNNGGDGFVVARHLIRKGVNVDVILIGHHEQLKGDALTNYNMLRVYTNRIHEVRDRAEFDLFLEMLEKADVIIDALFGTGLTNPLSGLFAEIVETMNQQEGIIISIDIPSGLSSDTNKIIGPSINADITITLAAPKLCHIFPPAELFCGELFVEDIGIQDSVIIQANPSLKLITDEDIIPLLIPRMPDTHKSHYGEMLVVAGSSGKLGAAWMTGQSALRSGAGLVTIGVPHSCHKTMMSKVVELMTVGLACTPEGTFANAAVPEILDFVKDKHLIAVGPGITTHPECVELIRELISQYDKIMVIDADGINAIAQDISILNDKKGTLILTPHPGEMARLLKVSTKEIQDNRIEASRDFAVKHDIILVLKGYRTLVAFPNEMVYVNPTGNPGMASGGTGDVLTGMIAGFVAQNIDNINQAVLAGVYLHGLAGDIAKEKIGELPLTASDIMKYIPRAIKTIMNND</sequence>
<keyword evidence="13" id="KW-0511">Multifunctional enzyme</keyword>
<evidence type="ECO:0000256" key="6">
    <source>
        <dbReference type="ARBA" id="ARBA00022741"/>
    </source>
</evidence>
<dbReference type="PANTHER" id="PTHR12592">
    <property type="entry name" value="ATP-DEPENDENT (S)-NAD(P)H-HYDRATE DEHYDRATASE FAMILY MEMBER"/>
    <property type="match status" value="1"/>
</dbReference>
<evidence type="ECO:0000256" key="19">
    <source>
        <dbReference type="PIRNR" id="PIRNR017184"/>
    </source>
</evidence>
<comment type="similarity">
    <text evidence="18">Belongs to the NnrE/AIBP family.</text>
</comment>
<dbReference type="PIRSF" id="PIRSF017184">
    <property type="entry name" value="Nnr"/>
    <property type="match status" value="1"/>
</dbReference>
<dbReference type="PANTHER" id="PTHR12592:SF0">
    <property type="entry name" value="ATP-DEPENDENT (S)-NAD(P)H-HYDRATE DEHYDRATASE"/>
    <property type="match status" value="1"/>
</dbReference>
<dbReference type="GO" id="GO:0052855">
    <property type="term" value="F:ADP-dependent NAD(P)H-hydrate dehydratase activity"/>
    <property type="evidence" value="ECO:0007669"/>
    <property type="project" value="UniProtKB-UniRule"/>
</dbReference>
<evidence type="ECO:0000259" key="21">
    <source>
        <dbReference type="PROSITE" id="PS51385"/>
    </source>
</evidence>
<feature type="binding site" evidence="18">
    <location>
        <position position="167"/>
    </location>
    <ligand>
        <name>K(+)</name>
        <dbReference type="ChEBI" id="CHEBI:29103"/>
    </ligand>
</feature>
<feature type="binding site" evidence="18">
    <location>
        <position position="131"/>
    </location>
    <ligand>
        <name>K(+)</name>
        <dbReference type="ChEBI" id="CHEBI:29103"/>
    </ligand>
</feature>
<comment type="catalytic activity">
    <reaction evidence="16 17 19">
        <text>(6S)-NADPHX + ADP = AMP + phosphate + NADPH + H(+)</text>
        <dbReference type="Rhea" id="RHEA:32235"/>
        <dbReference type="ChEBI" id="CHEBI:15378"/>
        <dbReference type="ChEBI" id="CHEBI:43474"/>
        <dbReference type="ChEBI" id="CHEBI:57783"/>
        <dbReference type="ChEBI" id="CHEBI:64076"/>
        <dbReference type="ChEBI" id="CHEBI:456215"/>
        <dbReference type="ChEBI" id="CHEBI:456216"/>
        <dbReference type="EC" id="4.2.1.136"/>
    </reaction>
</comment>
<dbReference type="InterPro" id="IPR036652">
    <property type="entry name" value="YjeF_N_dom_sf"/>
</dbReference>
<evidence type="ECO:0000256" key="5">
    <source>
        <dbReference type="ARBA" id="ARBA00022723"/>
    </source>
</evidence>
<evidence type="ECO:0000256" key="7">
    <source>
        <dbReference type="ARBA" id="ARBA00022840"/>
    </source>
</evidence>
<accession>A0A1F5VVE9</accession>
<feature type="binding site" evidence="17">
    <location>
        <position position="337"/>
    </location>
    <ligand>
        <name>(6S)-NADPHX</name>
        <dbReference type="ChEBI" id="CHEBI:64076"/>
    </ligand>
</feature>
<keyword evidence="6 17" id="KW-0547">Nucleotide-binding</keyword>
<dbReference type="Pfam" id="PF01256">
    <property type="entry name" value="Carb_kinase"/>
    <property type="match status" value="1"/>
</dbReference>
<evidence type="ECO:0000256" key="8">
    <source>
        <dbReference type="ARBA" id="ARBA00022857"/>
    </source>
</evidence>
<feature type="binding site" evidence="18">
    <location>
        <position position="164"/>
    </location>
    <ligand>
        <name>(6S)-NADPHX</name>
        <dbReference type="ChEBI" id="CHEBI:64076"/>
    </ligand>
</feature>
<feature type="binding site" evidence="17">
    <location>
        <position position="388"/>
    </location>
    <ligand>
        <name>(6S)-NADPHX</name>
        <dbReference type="ChEBI" id="CHEBI:64076"/>
    </ligand>
</feature>
<comment type="catalytic activity">
    <reaction evidence="1 18 19">
        <text>(6R)-NADHX = (6S)-NADHX</text>
        <dbReference type="Rhea" id="RHEA:32215"/>
        <dbReference type="ChEBI" id="CHEBI:64074"/>
        <dbReference type="ChEBI" id="CHEBI:64075"/>
        <dbReference type="EC" id="5.1.99.6"/>
    </reaction>
</comment>
<feature type="domain" description="YjeF C-terminal" evidence="20">
    <location>
        <begin position="231"/>
        <end position="515"/>
    </location>
</feature>
<dbReference type="SUPFAM" id="SSF64153">
    <property type="entry name" value="YjeF N-terminal domain-like"/>
    <property type="match status" value="1"/>
</dbReference>
<comment type="function">
    <text evidence="14 19">Bifunctional enzyme that catalyzes the epimerization of the S- and R-forms of NAD(P)HX and the dehydration of the S-form of NAD(P)HX at the expense of ADP, which is converted to AMP. This allows the repair of both epimers of NAD(P)HX, a damaged form of NAD(P)H that is a result of enzymatic or heat-dependent hydration.</text>
</comment>